<comment type="subcellular location">
    <subcellularLocation>
        <location evidence="1">Nucleus</location>
    </subcellularLocation>
</comment>
<gene>
    <name evidence="6" type="ORF">ASCRUDRAFT_81407</name>
</gene>
<dbReference type="RefSeq" id="XP_020046767.1">
    <property type="nucleotide sequence ID" value="XM_020194614.1"/>
</dbReference>
<sequence length="491" mass="55788">MDIKIQLYLQETIFNNKQPISYRWLTREFSIHSLKAKRALASFYESHKNKLKPTFIIIGYPSDLLSQSNSTLISVIEFDDTDNSNIISEKLNERKSKFQKIISLEVYSLCLLHSKINLNQIISGAEAKLSNLAFSSDTKYNYNDSNLELWGVIKGSHLTDSIHDTLNNNKNVNKASNAEISTKTINNEKKQNIPSFNTGLSSNYVSRKLEKKPLHSITPDTDIRSTKRFKTDSSINNGLNMNKSKVNTSIDNVNRSSVRSKTENPPQKYVYVSRKQETKKPKEKVIVSNITESGDESDGFEEIGTSINKNFSKGLTKMQEESLKQRKELETLFNDDNDEEMVDPDLDAFSLENKNKNKNKLEKDINNKSMNDDTEMIEIDVDNELSVEKINKSSFDNKSGSKVKLFAESELFSKQRNISGEPETIIKKEPQMSNFVDEDGYLVTQVDKSSKTTKAKPKLQSRPKAKNSVNDAISNSKKGKQSSIMNFFGTR</sequence>
<dbReference type="GO" id="GO:1904161">
    <property type="term" value="P:DNA synthesis involved in UV-damage excision repair"/>
    <property type="evidence" value="ECO:0007669"/>
    <property type="project" value="TreeGrafter"/>
</dbReference>
<dbReference type="InterPro" id="IPR019038">
    <property type="entry name" value="POLD3"/>
</dbReference>
<dbReference type="InterPro" id="IPR041913">
    <property type="entry name" value="POLD3_sf"/>
</dbReference>
<feature type="compositionally biased region" description="Polar residues" evidence="5">
    <location>
        <begin position="467"/>
        <end position="485"/>
    </location>
</feature>
<dbReference type="GO" id="GO:0006297">
    <property type="term" value="P:nucleotide-excision repair, DNA gap filling"/>
    <property type="evidence" value="ECO:0007669"/>
    <property type="project" value="TreeGrafter"/>
</dbReference>
<evidence type="ECO:0000256" key="2">
    <source>
        <dbReference type="ARBA" id="ARBA00017589"/>
    </source>
</evidence>
<dbReference type="InParanoid" id="A0A1D2VG15"/>
<accession>A0A1D2VG15</accession>
<reference evidence="7" key="1">
    <citation type="submission" date="2016-05" db="EMBL/GenBank/DDBJ databases">
        <title>Comparative genomics of biotechnologically important yeasts.</title>
        <authorList>
            <consortium name="DOE Joint Genome Institute"/>
            <person name="Riley R."/>
            <person name="Haridas S."/>
            <person name="Wolfe K.H."/>
            <person name="Lopes M.R."/>
            <person name="Hittinger C.T."/>
            <person name="Goker M."/>
            <person name="Salamov A."/>
            <person name="Wisecaver J."/>
            <person name="Long T.M."/>
            <person name="Aerts A.L."/>
            <person name="Barry K."/>
            <person name="Choi C."/>
            <person name="Clum A."/>
            <person name="Coughlan A.Y."/>
            <person name="Deshpande S."/>
            <person name="Douglass A.P."/>
            <person name="Hanson S.J."/>
            <person name="Klenk H.-P."/>
            <person name="Labutti K."/>
            <person name="Lapidus A."/>
            <person name="Lindquist E."/>
            <person name="Lipzen A."/>
            <person name="Meier-Kolthoff J.P."/>
            <person name="Ohm R.A."/>
            <person name="Otillar R.P."/>
            <person name="Pangilinan J."/>
            <person name="Peng Y."/>
            <person name="Rokas A."/>
            <person name="Rosa C.A."/>
            <person name="Scheuner C."/>
            <person name="Sibirny A.A."/>
            <person name="Slot J.C."/>
            <person name="Stielow J.B."/>
            <person name="Sun H."/>
            <person name="Kurtzman C.P."/>
            <person name="Blackwell M."/>
            <person name="Grigoriev I.V."/>
            <person name="Jeffries T.W."/>
        </authorList>
    </citation>
    <scope>NUCLEOTIDE SEQUENCE [LARGE SCALE GENOMIC DNA]</scope>
    <source>
        <strain evidence="7">DSM 1968</strain>
    </source>
</reference>
<evidence type="ECO:0000313" key="7">
    <source>
        <dbReference type="Proteomes" id="UP000095038"/>
    </source>
</evidence>
<evidence type="ECO:0000313" key="6">
    <source>
        <dbReference type="EMBL" id="ODV60460.1"/>
    </source>
</evidence>
<evidence type="ECO:0000256" key="5">
    <source>
        <dbReference type="SAM" id="MobiDB-lite"/>
    </source>
</evidence>
<evidence type="ECO:0000256" key="4">
    <source>
        <dbReference type="ARBA" id="ARBA00023242"/>
    </source>
</evidence>
<keyword evidence="7" id="KW-1185">Reference proteome</keyword>
<feature type="compositionally biased region" description="Basic residues" evidence="5">
    <location>
        <begin position="451"/>
        <end position="465"/>
    </location>
</feature>
<dbReference type="Proteomes" id="UP000095038">
    <property type="component" value="Unassembled WGS sequence"/>
</dbReference>
<dbReference type="EMBL" id="KV454482">
    <property type="protein sequence ID" value="ODV60460.1"/>
    <property type="molecule type" value="Genomic_DNA"/>
</dbReference>
<dbReference type="GO" id="GO:0006271">
    <property type="term" value="P:DNA strand elongation involved in DNA replication"/>
    <property type="evidence" value="ECO:0007669"/>
    <property type="project" value="TreeGrafter"/>
</dbReference>
<dbReference type="GO" id="GO:0003887">
    <property type="term" value="F:DNA-directed DNA polymerase activity"/>
    <property type="evidence" value="ECO:0007669"/>
    <property type="project" value="TreeGrafter"/>
</dbReference>
<dbReference type="PANTHER" id="PTHR17598">
    <property type="entry name" value="DNA POLYMERASE DELTA SUBUNIT 3"/>
    <property type="match status" value="1"/>
</dbReference>
<protein>
    <recommendedName>
        <fullName evidence="2">DNA polymerase delta subunit 3</fullName>
    </recommendedName>
</protein>
<dbReference type="STRING" id="1344418.A0A1D2VG15"/>
<name>A0A1D2VG15_9ASCO</name>
<dbReference type="Pfam" id="PF09507">
    <property type="entry name" value="CDC27"/>
    <property type="match status" value="1"/>
</dbReference>
<keyword evidence="4" id="KW-0539">Nucleus</keyword>
<dbReference type="GeneID" id="30968250"/>
<dbReference type="AlphaFoldDB" id="A0A1D2VG15"/>
<dbReference type="PANTHER" id="PTHR17598:SF13">
    <property type="entry name" value="DNA POLYMERASE DELTA SUBUNIT 3"/>
    <property type="match status" value="1"/>
</dbReference>
<evidence type="ECO:0000256" key="1">
    <source>
        <dbReference type="ARBA" id="ARBA00004123"/>
    </source>
</evidence>
<dbReference type="Gene3D" id="3.90.1030.20">
    <property type="entry name" value="DNA polymerase delta, p66 (Cdc27) subunit, wHTH domain"/>
    <property type="match status" value="1"/>
</dbReference>
<organism evidence="6 7">
    <name type="scientific">Ascoidea rubescens DSM 1968</name>
    <dbReference type="NCBI Taxonomy" id="1344418"/>
    <lineage>
        <taxon>Eukaryota</taxon>
        <taxon>Fungi</taxon>
        <taxon>Dikarya</taxon>
        <taxon>Ascomycota</taxon>
        <taxon>Saccharomycotina</taxon>
        <taxon>Saccharomycetes</taxon>
        <taxon>Ascoideaceae</taxon>
        <taxon>Ascoidea</taxon>
    </lineage>
</organism>
<proteinExistence type="predicted"/>
<feature type="region of interest" description="Disordered" evidence="5">
    <location>
        <begin position="446"/>
        <end position="491"/>
    </location>
</feature>
<evidence type="ECO:0000256" key="3">
    <source>
        <dbReference type="ARBA" id="ARBA00022705"/>
    </source>
</evidence>
<dbReference type="OrthoDB" id="3993890at2759"/>
<dbReference type="GO" id="GO:0043625">
    <property type="term" value="C:delta DNA polymerase complex"/>
    <property type="evidence" value="ECO:0007669"/>
    <property type="project" value="InterPro"/>
</dbReference>
<keyword evidence="3" id="KW-0235">DNA replication</keyword>